<dbReference type="STRING" id="1802280.A3B37_03495"/>
<accession>A0A1G2LEL1</accession>
<sequence>MKKLYLGIDVGGSKVRGVLWDGRRVLSSREFKTPRSMAAFGRMIRSLVAQLVRGAKEPIRGIGIGAAGVIGGTRLRVSPNIPYLKKFDFTALHLPVPFRLDNDARAFCRAEARIGAGKGSRRILACTIGTGIGRAYSDGGRVRMIKRFEYPERWEKTYQRVRDRGVTPALAAFLGEKLGGFVRRYRPDVFVLGGGVLGRPKMLGMLKAELRRRGVNATLRRGRLGPNAAAIGAALLFGRRR</sequence>
<dbReference type="PANTHER" id="PTHR18964">
    <property type="entry name" value="ROK (REPRESSOR, ORF, KINASE) FAMILY"/>
    <property type="match status" value="1"/>
</dbReference>
<dbReference type="Pfam" id="PF00480">
    <property type="entry name" value="ROK"/>
    <property type="match status" value="1"/>
</dbReference>
<reference evidence="2 3" key="1">
    <citation type="journal article" date="2016" name="Nat. Commun.">
        <title>Thousands of microbial genomes shed light on interconnected biogeochemical processes in an aquifer system.</title>
        <authorList>
            <person name="Anantharaman K."/>
            <person name="Brown C.T."/>
            <person name="Hug L.A."/>
            <person name="Sharon I."/>
            <person name="Castelle C.J."/>
            <person name="Probst A.J."/>
            <person name="Thomas B.C."/>
            <person name="Singh A."/>
            <person name="Wilkins M.J."/>
            <person name="Karaoz U."/>
            <person name="Brodie E.L."/>
            <person name="Williams K.H."/>
            <person name="Hubbard S.S."/>
            <person name="Banfield J.F."/>
        </authorList>
    </citation>
    <scope>NUCLEOTIDE SEQUENCE [LARGE SCALE GENOMIC DNA]</scope>
</reference>
<evidence type="ECO:0000313" key="3">
    <source>
        <dbReference type="Proteomes" id="UP000176705"/>
    </source>
</evidence>
<protein>
    <recommendedName>
        <fullName evidence="4">ROK family protein</fullName>
    </recommendedName>
</protein>
<dbReference type="Proteomes" id="UP000176705">
    <property type="component" value="Unassembled WGS sequence"/>
</dbReference>
<comment type="similarity">
    <text evidence="1">Belongs to the ROK (NagC/XylR) family.</text>
</comment>
<evidence type="ECO:0000256" key="1">
    <source>
        <dbReference type="ARBA" id="ARBA00006479"/>
    </source>
</evidence>
<dbReference type="InterPro" id="IPR043129">
    <property type="entry name" value="ATPase_NBD"/>
</dbReference>
<evidence type="ECO:0008006" key="4">
    <source>
        <dbReference type="Google" id="ProtNLM"/>
    </source>
</evidence>
<dbReference type="SUPFAM" id="SSF53067">
    <property type="entry name" value="Actin-like ATPase domain"/>
    <property type="match status" value="1"/>
</dbReference>
<dbReference type="PANTHER" id="PTHR18964:SF149">
    <property type="entry name" value="BIFUNCTIONAL UDP-N-ACETYLGLUCOSAMINE 2-EPIMERASE_N-ACETYLMANNOSAMINE KINASE"/>
    <property type="match status" value="1"/>
</dbReference>
<name>A0A1G2LEL1_9BACT</name>
<proteinExistence type="inferred from homology"/>
<dbReference type="AlphaFoldDB" id="A0A1G2LEL1"/>
<organism evidence="2 3">
    <name type="scientific">Candidatus Sungbacteria bacterium RIFCSPLOWO2_01_FULL_59_16</name>
    <dbReference type="NCBI Taxonomy" id="1802280"/>
    <lineage>
        <taxon>Bacteria</taxon>
        <taxon>Candidatus Sungiibacteriota</taxon>
    </lineage>
</organism>
<dbReference type="CDD" id="cd23763">
    <property type="entry name" value="ASKHA_ATPase_ROK"/>
    <property type="match status" value="1"/>
</dbReference>
<comment type="caution">
    <text evidence="2">The sequence shown here is derived from an EMBL/GenBank/DDBJ whole genome shotgun (WGS) entry which is preliminary data.</text>
</comment>
<gene>
    <name evidence="2" type="ORF">A3B37_03495</name>
</gene>
<evidence type="ECO:0000313" key="2">
    <source>
        <dbReference type="EMBL" id="OHA09249.1"/>
    </source>
</evidence>
<dbReference type="Gene3D" id="3.30.420.40">
    <property type="match status" value="2"/>
</dbReference>
<dbReference type="InterPro" id="IPR000600">
    <property type="entry name" value="ROK"/>
</dbReference>
<dbReference type="EMBL" id="MHQS01000005">
    <property type="protein sequence ID" value="OHA09249.1"/>
    <property type="molecule type" value="Genomic_DNA"/>
</dbReference>